<dbReference type="EMBL" id="JBGORX010000002">
    <property type="protein sequence ID" value="MFJ1268444.1"/>
    <property type="molecule type" value="Genomic_DNA"/>
</dbReference>
<proteinExistence type="predicted"/>
<dbReference type="Proteomes" id="UP001615550">
    <property type="component" value="Unassembled WGS sequence"/>
</dbReference>
<keyword evidence="1" id="KW-0472">Membrane</keyword>
<name>A0ABW8D6X3_9GAMM</name>
<evidence type="ECO:0008006" key="4">
    <source>
        <dbReference type="Google" id="ProtNLM"/>
    </source>
</evidence>
<comment type="caution">
    <text evidence="2">The sequence shown here is derived from an EMBL/GenBank/DDBJ whole genome shotgun (WGS) entry which is preliminary data.</text>
</comment>
<dbReference type="RefSeq" id="WP_400187294.1">
    <property type="nucleotide sequence ID" value="NZ_JBGORX010000002.1"/>
</dbReference>
<accession>A0ABW8D6X3</accession>
<gene>
    <name evidence="2" type="ORF">ACD661_07760</name>
</gene>
<protein>
    <recommendedName>
        <fullName evidence="4">Substrate of the Dot/Icm secretion system</fullName>
    </recommendedName>
</protein>
<keyword evidence="1" id="KW-0812">Transmembrane</keyword>
<evidence type="ECO:0000313" key="2">
    <source>
        <dbReference type="EMBL" id="MFJ1268444.1"/>
    </source>
</evidence>
<organism evidence="2 3">
    <name type="scientific">Legionella lytica</name>
    <dbReference type="NCBI Taxonomy" id="96232"/>
    <lineage>
        <taxon>Bacteria</taxon>
        <taxon>Pseudomonadati</taxon>
        <taxon>Pseudomonadota</taxon>
        <taxon>Gammaproteobacteria</taxon>
        <taxon>Legionellales</taxon>
        <taxon>Legionellaceae</taxon>
        <taxon>Legionella</taxon>
    </lineage>
</organism>
<keyword evidence="1" id="KW-1133">Transmembrane helix</keyword>
<feature type="transmembrane region" description="Helical" evidence="1">
    <location>
        <begin position="347"/>
        <end position="368"/>
    </location>
</feature>
<feature type="transmembrane region" description="Helical" evidence="1">
    <location>
        <begin position="313"/>
        <end position="335"/>
    </location>
</feature>
<keyword evidence="3" id="KW-1185">Reference proteome</keyword>
<reference evidence="2 3" key="1">
    <citation type="submission" date="2024-08" db="EMBL/GenBank/DDBJ databases">
        <title>Draft Genome Sequence of Legionella lytica strain DSB2004, Isolated From a Fire Sprinkler System.</title>
        <authorList>
            <person name="Everhart A.D."/>
            <person name="Kidane D.T."/>
            <person name="Farone A.L."/>
            <person name="Farone M.B."/>
        </authorList>
    </citation>
    <scope>NUCLEOTIDE SEQUENCE [LARGE SCALE GENOMIC DNA]</scope>
    <source>
        <strain evidence="2 3">DSB2004</strain>
    </source>
</reference>
<sequence length="541" mass="60626">MAKVRKLTGNFIDMLKAIYPLSNTMYPSEEALVKEYTTLSSELSTQLLKDLNRDQFFPTNGRTIEEYVAHWMSPSTSAAYNQGNGTGAIFMLMLQLYILKSPRFTERKAAEGLPERTEILAYFASRKNISLCYFDDEGISCGISIDYSTLDPNLWSVSIIRNTTAEPKDRDVLLLSSEELLDQKENGLTDTNNAQKATIDFMNSKALSQQLMSSALFTQNGALNLAHVQKLYDQFHTGSYPYSTAIVTRLMAQEQKIKKWQLSEPDLKIVKTALNEKRKENIDQLDKWYSTWFHKPSLDTAGKQPFLRRNSGSIFGAIAALATLVGFALVLSGVLAPLGVALVGSELIFGAVGAGLAFATLLATTLNVGRNERNLASYQSELTGMKPAREKIYQERLTNITTLKEIEQLPEEEALQVDKFQTQLLQAVLHANFSEEEFKELDGKMPKAAQASLPVIDQVNDIDRELVDEQSLLIEALFEEQIQLVKEIGTKDEPLDRIVDRTIQQSEYVITQEEHQADELTADVSPTLEQQTNTNNVITVH</sequence>
<evidence type="ECO:0000313" key="3">
    <source>
        <dbReference type="Proteomes" id="UP001615550"/>
    </source>
</evidence>
<evidence type="ECO:0000256" key="1">
    <source>
        <dbReference type="SAM" id="Phobius"/>
    </source>
</evidence>